<dbReference type="Pfam" id="PF12484">
    <property type="entry name" value="PPE-SVP"/>
    <property type="match status" value="1"/>
</dbReference>
<evidence type="ECO:0000313" key="5">
    <source>
        <dbReference type="EMBL" id="PIB74140.1"/>
    </source>
</evidence>
<dbReference type="SUPFAM" id="SSF140459">
    <property type="entry name" value="PE/PPE dimer-like"/>
    <property type="match status" value="1"/>
</dbReference>
<name>A0A1X1RU05_MYCCE</name>
<dbReference type="RefSeq" id="WP_062541735.1">
    <property type="nucleotide sequence ID" value="NZ_BBUN01000565.1"/>
</dbReference>
<gene>
    <name evidence="4" type="ORF">AWB95_05970</name>
    <name evidence="5" type="ORF">CQY23_22000</name>
</gene>
<dbReference type="FunFam" id="1.20.1260.20:FF:000001">
    <property type="entry name" value="PPE family protein PPE41"/>
    <property type="match status" value="1"/>
</dbReference>
<dbReference type="STRING" id="28045.AWB95_05970"/>
<reference evidence="5 7" key="2">
    <citation type="journal article" date="2017" name="Infect. Genet. Evol.">
        <title>The new phylogeny of the genus Mycobacterium: The old and the news.</title>
        <authorList>
            <person name="Tortoli E."/>
            <person name="Fedrizzi T."/>
            <person name="Meehan C.J."/>
            <person name="Trovato A."/>
            <person name="Grottola A."/>
            <person name="Giacobazzi E."/>
            <person name="Serpini G.F."/>
            <person name="Tagliazucchi S."/>
            <person name="Fabio A."/>
            <person name="Bettua C."/>
            <person name="Bertorelli R."/>
            <person name="Frascaro F."/>
            <person name="De Sanctis V."/>
            <person name="Pecorari M."/>
            <person name="Jousson O."/>
            <person name="Segata N."/>
            <person name="Cirillo D.M."/>
        </authorList>
    </citation>
    <scope>NUCLEOTIDE SEQUENCE [LARGE SCALE GENOMIC DNA]</scope>
    <source>
        <strain evidence="5 7">NCTC 12882</strain>
    </source>
</reference>
<protein>
    <submittedName>
        <fullName evidence="5">PPE family protein</fullName>
    </submittedName>
</protein>
<reference evidence="4 6" key="1">
    <citation type="submission" date="2016-01" db="EMBL/GenBank/DDBJ databases">
        <title>The new phylogeny of the genus Mycobacterium.</title>
        <authorList>
            <person name="Tarcisio F."/>
            <person name="Conor M."/>
            <person name="Antonella G."/>
            <person name="Elisabetta G."/>
            <person name="Giulia F.S."/>
            <person name="Sara T."/>
            <person name="Anna F."/>
            <person name="Clotilde B."/>
            <person name="Roberto B."/>
            <person name="Veronica D.S."/>
            <person name="Fabio R."/>
            <person name="Monica P."/>
            <person name="Olivier J."/>
            <person name="Enrico T."/>
            <person name="Nicola S."/>
        </authorList>
    </citation>
    <scope>NUCLEOTIDE SEQUENCE [LARGE SCALE GENOMIC DNA]</scope>
    <source>
        <strain evidence="4 6">DSM 44243</strain>
    </source>
</reference>
<evidence type="ECO:0000313" key="6">
    <source>
        <dbReference type="Proteomes" id="UP000193907"/>
    </source>
</evidence>
<dbReference type="InterPro" id="IPR000030">
    <property type="entry name" value="PPE_dom"/>
</dbReference>
<evidence type="ECO:0000313" key="4">
    <source>
        <dbReference type="EMBL" id="ORV17869.1"/>
    </source>
</evidence>
<accession>A0A1X1RU05</accession>
<dbReference type="InterPro" id="IPR038332">
    <property type="entry name" value="PPE_sf"/>
</dbReference>
<dbReference type="PANTHER" id="PTHR46766:SF1">
    <property type="entry name" value="GLUTAMINE-RICH PROTEIN 2"/>
    <property type="match status" value="1"/>
</dbReference>
<dbReference type="EMBL" id="PDKV01000042">
    <property type="protein sequence ID" value="PIB74140.1"/>
    <property type="molecule type" value="Genomic_DNA"/>
</dbReference>
<organism evidence="4 6">
    <name type="scientific">Mycobacterium celatum</name>
    <dbReference type="NCBI Taxonomy" id="28045"/>
    <lineage>
        <taxon>Bacteria</taxon>
        <taxon>Bacillati</taxon>
        <taxon>Actinomycetota</taxon>
        <taxon>Actinomycetes</taxon>
        <taxon>Mycobacteriales</taxon>
        <taxon>Mycobacteriaceae</taxon>
        <taxon>Mycobacterium</taxon>
    </lineage>
</organism>
<feature type="domain" description="PPE family C-terminal" evidence="3">
    <location>
        <begin position="334"/>
        <end position="412"/>
    </location>
</feature>
<feature type="domain" description="PPE" evidence="2">
    <location>
        <begin position="6"/>
        <end position="168"/>
    </location>
</feature>
<evidence type="ECO:0000259" key="3">
    <source>
        <dbReference type="Pfam" id="PF12484"/>
    </source>
</evidence>
<comment type="caution">
    <text evidence="4">The sequence shown here is derived from an EMBL/GenBank/DDBJ whole genome shotgun (WGS) entry which is preliminary data.</text>
</comment>
<dbReference type="GO" id="GO:0052572">
    <property type="term" value="P:response to host immune response"/>
    <property type="evidence" value="ECO:0007669"/>
    <property type="project" value="TreeGrafter"/>
</dbReference>
<sequence length="418" mass="40577">MTAVFDFGALPPEINSAKMYAGPGASSMLAAASAWEGLAAELRTQATSYASVISGLTTEGWRGAASTSMAAAAAPYVAWMNTTAAQAEQTANQAKAAAAAYGTAFAMTVPPPVIAANRAQLASLVATNILGQNTPAIAATEAQYGEMWAQDAAAMYGYAGASAAAARVTPFTAPAQTTNPAGLAGQAAAVTQASGTAAGTSTQSTLSQLTSAVPTALQNLASPTSSASSTSSGLGGILGLLTGQGSGNTALDNFWNQWGPNANIWNTIFSSGFYMPSNTLGAFTSLMGNAAGHAVADEALGQAAASGLGAALGQSLTNPLSGLGGLGGLGSGVSAGLGQAPSIGALSVPPSWTAMAPPVTPLGSALGNTPLSAPPAVAAGMPGVAPAGMAGRGASGAVIADNRFLVRPPMVPSWSAVG</sequence>
<comment type="similarity">
    <text evidence="1">Belongs to the mycobacterial PPE family.</text>
</comment>
<dbReference type="PANTHER" id="PTHR46766">
    <property type="entry name" value="GLUTAMINE-RICH PROTEIN 2"/>
    <property type="match status" value="1"/>
</dbReference>
<proteinExistence type="inferred from homology"/>
<dbReference type="InterPro" id="IPR022171">
    <property type="entry name" value="PPE_C"/>
</dbReference>
<dbReference type="AlphaFoldDB" id="A0A1X1RU05"/>
<dbReference type="Pfam" id="PF00823">
    <property type="entry name" value="PPE"/>
    <property type="match status" value="1"/>
</dbReference>
<dbReference type="OrthoDB" id="4705985at2"/>
<dbReference type="Proteomes" id="UP000193907">
    <property type="component" value="Unassembled WGS sequence"/>
</dbReference>
<dbReference type="Gene3D" id="1.20.1260.20">
    <property type="entry name" value="PPE superfamily"/>
    <property type="match status" value="1"/>
</dbReference>
<keyword evidence="6" id="KW-1185">Reference proteome</keyword>
<evidence type="ECO:0000259" key="2">
    <source>
        <dbReference type="Pfam" id="PF00823"/>
    </source>
</evidence>
<evidence type="ECO:0000313" key="7">
    <source>
        <dbReference type="Proteomes" id="UP000230971"/>
    </source>
</evidence>
<dbReference type="Proteomes" id="UP000230971">
    <property type="component" value="Unassembled WGS sequence"/>
</dbReference>
<dbReference type="EMBL" id="LQOM01000018">
    <property type="protein sequence ID" value="ORV17869.1"/>
    <property type="molecule type" value="Genomic_DNA"/>
</dbReference>
<evidence type="ECO:0000256" key="1">
    <source>
        <dbReference type="ARBA" id="ARBA00010652"/>
    </source>
</evidence>